<evidence type="ECO:0000313" key="2">
    <source>
        <dbReference type="EMBL" id="PMD28584.1"/>
    </source>
</evidence>
<dbReference type="Proteomes" id="UP000235672">
    <property type="component" value="Unassembled WGS sequence"/>
</dbReference>
<dbReference type="STRING" id="1745343.A0A2J6QQR2"/>
<feature type="signal peptide" evidence="1">
    <location>
        <begin position="1"/>
        <end position="15"/>
    </location>
</feature>
<sequence>MHALSLLLAPVLVSAAAINSRDSSRAAYFLDNNPAGASIISLEIAEDGTLSNPVRTSTGGTGLFALTAGKNGAPAAAGGADTLFTQDSVVVSNDYLFTVNAGSNTISFFTINNADPFHPNLINTAPTLGEFPSSVAYSSKLKTACVINGGAVAGVTCFSVDHAKGLSPQGGLRPIALGQTTPPVGPPGTVSDILFNPSETALFVSIKGAPPTPGSIYVYPVVNGQVSTTPVVSSPATLLVDFSFNFLGSDSRAVVTDPAYGASFVDVSSTYAVTVSKKIVVAGEAAICWATFSERFNSVALIDGGTPTVTLVDPSSGDITGVVNLDAAGKGALDSKLDRTYMYILRGAPMVSVLSEMGLTHGKLPTEIQSLDLSALGSRQGFQGMAIYPSS</sequence>
<dbReference type="EMBL" id="KZ613464">
    <property type="protein sequence ID" value="PMD28584.1"/>
    <property type="molecule type" value="Genomic_DNA"/>
</dbReference>
<feature type="chain" id="PRO_5014468611" description="Isomerase YbhE" evidence="1">
    <location>
        <begin position="16"/>
        <end position="391"/>
    </location>
</feature>
<evidence type="ECO:0000256" key="1">
    <source>
        <dbReference type="SAM" id="SignalP"/>
    </source>
</evidence>
<dbReference type="OrthoDB" id="10006285at2759"/>
<dbReference type="InterPro" id="IPR011044">
    <property type="entry name" value="Quino_amine_DH_bsu"/>
</dbReference>
<evidence type="ECO:0008006" key="4">
    <source>
        <dbReference type="Google" id="ProtNLM"/>
    </source>
</evidence>
<keyword evidence="3" id="KW-1185">Reference proteome</keyword>
<dbReference type="AlphaFoldDB" id="A0A2J6QQR2"/>
<gene>
    <name evidence="2" type="ORF">NA56DRAFT_615013</name>
</gene>
<evidence type="ECO:0000313" key="3">
    <source>
        <dbReference type="Proteomes" id="UP000235672"/>
    </source>
</evidence>
<dbReference type="SUPFAM" id="SSF50969">
    <property type="entry name" value="YVTN repeat-like/Quinoprotein amine dehydrogenase"/>
    <property type="match status" value="1"/>
</dbReference>
<accession>A0A2J6QQR2</accession>
<proteinExistence type="predicted"/>
<reference evidence="2 3" key="1">
    <citation type="submission" date="2016-05" db="EMBL/GenBank/DDBJ databases">
        <title>A degradative enzymes factory behind the ericoid mycorrhizal symbiosis.</title>
        <authorList>
            <consortium name="DOE Joint Genome Institute"/>
            <person name="Martino E."/>
            <person name="Morin E."/>
            <person name="Grelet G."/>
            <person name="Kuo A."/>
            <person name="Kohler A."/>
            <person name="Daghino S."/>
            <person name="Barry K."/>
            <person name="Choi C."/>
            <person name="Cichocki N."/>
            <person name="Clum A."/>
            <person name="Copeland A."/>
            <person name="Hainaut M."/>
            <person name="Haridas S."/>
            <person name="Labutti K."/>
            <person name="Lindquist E."/>
            <person name="Lipzen A."/>
            <person name="Khouja H.-R."/>
            <person name="Murat C."/>
            <person name="Ohm R."/>
            <person name="Olson A."/>
            <person name="Spatafora J."/>
            <person name="Veneault-Fourrey C."/>
            <person name="Henrissat B."/>
            <person name="Grigoriev I."/>
            <person name="Martin F."/>
            <person name="Perotto S."/>
        </authorList>
    </citation>
    <scope>NUCLEOTIDE SEQUENCE [LARGE SCALE GENOMIC DNA]</scope>
    <source>
        <strain evidence="2 3">UAMH 7357</strain>
    </source>
</reference>
<dbReference type="InterPro" id="IPR015943">
    <property type="entry name" value="WD40/YVTN_repeat-like_dom_sf"/>
</dbReference>
<dbReference type="Gene3D" id="2.130.10.10">
    <property type="entry name" value="YVTN repeat-like/Quinoprotein amine dehydrogenase"/>
    <property type="match status" value="1"/>
</dbReference>
<organism evidence="2 3">
    <name type="scientific">Hyaloscypha hepaticicola</name>
    <dbReference type="NCBI Taxonomy" id="2082293"/>
    <lineage>
        <taxon>Eukaryota</taxon>
        <taxon>Fungi</taxon>
        <taxon>Dikarya</taxon>
        <taxon>Ascomycota</taxon>
        <taxon>Pezizomycotina</taxon>
        <taxon>Leotiomycetes</taxon>
        <taxon>Helotiales</taxon>
        <taxon>Hyaloscyphaceae</taxon>
        <taxon>Hyaloscypha</taxon>
    </lineage>
</organism>
<name>A0A2J6QQR2_9HELO</name>
<protein>
    <recommendedName>
        <fullName evidence="4">Isomerase YbhE</fullName>
    </recommendedName>
</protein>
<keyword evidence="1" id="KW-0732">Signal</keyword>